<reference evidence="1 2" key="1">
    <citation type="journal article" date="2016" name="Proc. Natl. Acad. Sci. U.S.A.">
        <title>Comparative genomics of biotechnologically important yeasts.</title>
        <authorList>
            <person name="Riley R."/>
            <person name="Haridas S."/>
            <person name="Wolfe K.H."/>
            <person name="Lopes M.R."/>
            <person name="Hittinger C.T."/>
            <person name="Goeker M."/>
            <person name="Salamov A.A."/>
            <person name="Wisecaver J.H."/>
            <person name="Long T.M."/>
            <person name="Calvey C.H."/>
            <person name="Aerts A.L."/>
            <person name="Barry K.W."/>
            <person name="Choi C."/>
            <person name="Clum A."/>
            <person name="Coughlan A.Y."/>
            <person name="Deshpande S."/>
            <person name="Douglass A.P."/>
            <person name="Hanson S.J."/>
            <person name="Klenk H.-P."/>
            <person name="LaButti K.M."/>
            <person name="Lapidus A."/>
            <person name="Lindquist E.A."/>
            <person name="Lipzen A.M."/>
            <person name="Meier-Kolthoff J.P."/>
            <person name="Ohm R.A."/>
            <person name="Otillar R.P."/>
            <person name="Pangilinan J.L."/>
            <person name="Peng Y."/>
            <person name="Rokas A."/>
            <person name="Rosa C.A."/>
            <person name="Scheuner C."/>
            <person name="Sibirny A.A."/>
            <person name="Slot J.C."/>
            <person name="Stielow J.B."/>
            <person name="Sun H."/>
            <person name="Kurtzman C.P."/>
            <person name="Blackwell M."/>
            <person name="Grigoriev I.V."/>
            <person name="Jeffries T.W."/>
        </authorList>
    </citation>
    <scope>NUCLEOTIDE SEQUENCE [LARGE SCALE GENOMIC DNA]</scope>
    <source>
        <strain evidence="1 2">NRRL Y-2026</strain>
    </source>
</reference>
<accession>A0A1E3NNN3</accession>
<dbReference type="RefSeq" id="XP_019018401.1">
    <property type="nucleotide sequence ID" value="XM_019160741.1"/>
</dbReference>
<dbReference type="AlphaFoldDB" id="A0A1E3NNN3"/>
<dbReference type="GeneID" id="30177428"/>
<evidence type="ECO:0000313" key="1">
    <source>
        <dbReference type="EMBL" id="ODQ47288.1"/>
    </source>
</evidence>
<keyword evidence="2" id="KW-1185">Reference proteome</keyword>
<protein>
    <submittedName>
        <fullName evidence="1">Uncharacterized protein</fullName>
    </submittedName>
</protein>
<dbReference type="EMBL" id="KV454002">
    <property type="protein sequence ID" value="ODQ47288.1"/>
    <property type="molecule type" value="Genomic_DNA"/>
</dbReference>
<proteinExistence type="predicted"/>
<sequence length="64" mass="7482">MVSCNERTSHDLLHIRSATDISEMHDFENSPFFFVKKRLKSNRKCILTSRPDLDLPDLVLFSTQ</sequence>
<evidence type="ECO:0000313" key="2">
    <source>
        <dbReference type="Proteomes" id="UP000094455"/>
    </source>
</evidence>
<name>A0A1E3NNN3_9ASCO</name>
<organism evidence="1 2">
    <name type="scientific">Pichia membranifaciens NRRL Y-2026</name>
    <dbReference type="NCBI Taxonomy" id="763406"/>
    <lineage>
        <taxon>Eukaryota</taxon>
        <taxon>Fungi</taxon>
        <taxon>Dikarya</taxon>
        <taxon>Ascomycota</taxon>
        <taxon>Saccharomycotina</taxon>
        <taxon>Pichiomycetes</taxon>
        <taxon>Pichiales</taxon>
        <taxon>Pichiaceae</taxon>
        <taxon>Pichia</taxon>
    </lineage>
</organism>
<gene>
    <name evidence="1" type="ORF">PICMEDRAFT_15263</name>
</gene>
<dbReference type="Proteomes" id="UP000094455">
    <property type="component" value="Unassembled WGS sequence"/>
</dbReference>